<organism evidence="5 6">
    <name type="scientific">Corchorus olitorius</name>
    <dbReference type="NCBI Taxonomy" id="93759"/>
    <lineage>
        <taxon>Eukaryota</taxon>
        <taxon>Viridiplantae</taxon>
        <taxon>Streptophyta</taxon>
        <taxon>Embryophyta</taxon>
        <taxon>Tracheophyta</taxon>
        <taxon>Spermatophyta</taxon>
        <taxon>Magnoliopsida</taxon>
        <taxon>eudicotyledons</taxon>
        <taxon>Gunneridae</taxon>
        <taxon>Pentapetalae</taxon>
        <taxon>rosids</taxon>
        <taxon>malvids</taxon>
        <taxon>Malvales</taxon>
        <taxon>Malvaceae</taxon>
        <taxon>Grewioideae</taxon>
        <taxon>Apeibeae</taxon>
        <taxon>Corchorus</taxon>
    </lineage>
</organism>
<dbReference type="SUPFAM" id="SSF51101">
    <property type="entry name" value="Mannose-binding lectins"/>
    <property type="match status" value="1"/>
</dbReference>
<comment type="similarity">
    <text evidence="1">Belongs to the jacalin lectin family.</text>
</comment>
<protein>
    <submittedName>
        <fullName evidence="5">Mannose-binding lectin</fullName>
    </submittedName>
</protein>
<dbReference type="PANTHER" id="PTHR47293:SF15">
    <property type="entry name" value="JACALIN-RELATED LECTIN 19"/>
    <property type="match status" value="1"/>
</dbReference>
<sequence>MTAEVGPWGGRGGTEWDDGSDYNGVREITLVYGDFIDSIRFIYDQNAKPVTSDKHGGTGGDTTVVVST</sequence>
<dbReference type="PANTHER" id="PTHR47293">
    <property type="entry name" value="JACALIN-RELATED LECTIN 3"/>
    <property type="match status" value="1"/>
</dbReference>
<evidence type="ECO:0000256" key="1">
    <source>
        <dbReference type="ARBA" id="ARBA00006568"/>
    </source>
</evidence>
<reference evidence="6" key="1">
    <citation type="submission" date="2013-09" db="EMBL/GenBank/DDBJ databases">
        <title>Corchorus olitorius genome sequencing.</title>
        <authorList>
            <person name="Alam M."/>
            <person name="Haque M.S."/>
            <person name="Islam M.S."/>
            <person name="Emdad E.M."/>
            <person name="Islam M.M."/>
            <person name="Ahmed B."/>
            <person name="Halim A."/>
            <person name="Hossen Q.M.M."/>
            <person name="Hossain M.Z."/>
            <person name="Ahmed R."/>
            <person name="Khan M.M."/>
            <person name="Islam R."/>
            <person name="Rashid M.M."/>
            <person name="Khan S.A."/>
            <person name="Rahman M.S."/>
            <person name="Alam M."/>
            <person name="Yahiya A.S."/>
            <person name="Khan M.S."/>
            <person name="Azam M.S."/>
            <person name="Haque T."/>
            <person name="Lashkar M.Z.H."/>
            <person name="Akhand A.I."/>
            <person name="Morshed G."/>
            <person name="Roy S."/>
            <person name="Uddin K.S."/>
            <person name="Rabeya T."/>
            <person name="Hossain A.S."/>
            <person name="Chowdhury A."/>
            <person name="Snigdha A.R."/>
            <person name="Mortoza M.S."/>
            <person name="Matin S.A."/>
            <person name="Hoque S.M.E."/>
            <person name="Islam M.K."/>
            <person name="Roy D.K."/>
            <person name="Haider R."/>
            <person name="Moosa M.M."/>
            <person name="Elias S.M."/>
            <person name="Hasan A.M."/>
            <person name="Jahan S."/>
            <person name="Shafiuddin M."/>
            <person name="Mahmood N."/>
            <person name="Shommy N.S."/>
        </authorList>
    </citation>
    <scope>NUCLEOTIDE SEQUENCE [LARGE SCALE GENOMIC DNA]</scope>
    <source>
        <strain evidence="6">cv. O-4</strain>
    </source>
</reference>
<accession>A0A1R3H7Y0</accession>
<dbReference type="InterPro" id="IPR036404">
    <property type="entry name" value="Jacalin-like_lectin_dom_sf"/>
</dbReference>
<evidence type="ECO:0000313" key="6">
    <source>
        <dbReference type="Proteomes" id="UP000187203"/>
    </source>
</evidence>
<dbReference type="EMBL" id="AWUE01020754">
    <property type="protein sequence ID" value="OMO66383.1"/>
    <property type="molecule type" value="Genomic_DNA"/>
</dbReference>
<comment type="caution">
    <text evidence="5">The sequence shown here is derived from an EMBL/GenBank/DDBJ whole genome shotgun (WGS) entry which is preliminary data.</text>
</comment>
<dbReference type="GO" id="GO:0030246">
    <property type="term" value="F:carbohydrate binding"/>
    <property type="evidence" value="ECO:0007669"/>
    <property type="project" value="UniProtKB-KW"/>
</dbReference>
<dbReference type="AlphaFoldDB" id="A0A1R3H7Y0"/>
<keyword evidence="2" id="KW-0430">Lectin</keyword>
<dbReference type="Gene3D" id="2.100.10.30">
    <property type="entry name" value="Jacalin-like lectin domain"/>
    <property type="match status" value="1"/>
</dbReference>
<feature type="region of interest" description="Disordered" evidence="3">
    <location>
        <begin position="1"/>
        <end position="22"/>
    </location>
</feature>
<dbReference type="STRING" id="93759.A0A1R3H7Y0"/>
<evidence type="ECO:0000256" key="3">
    <source>
        <dbReference type="SAM" id="MobiDB-lite"/>
    </source>
</evidence>
<evidence type="ECO:0000313" key="5">
    <source>
        <dbReference type="EMBL" id="OMO66383.1"/>
    </source>
</evidence>
<dbReference type="Pfam" id="PF01419">
    <property type="entry name" value="Jacalin"/>
    <property type="match status" value="1"/>
</dbReference>
<dbReference type="OrthoDB" id="1901752at2759"/>
<proteinExistence type="inferred from homology"/>
<feature type="domain" description="Jacalin-type lectin" evidence="4">
    <location>
        <begin position="2"/>
        <end position="68"/>
    </location>
</feature>
<keyword evidence="6" id="KW-1185">Reference proteome</keyword>
<evidence type="ECO:0000259" key="4">
    <source>
        <dbReference type="PROSITE" id="PS51752"/>
    </source>
</evidence>
<dbReference type="Proteomes" id="UP000187203">
    <property type="component" value="Unassembled WGS sequence"/>
</dbReference>
<evidence type="ECO:0000256" key="2">
    <source>
        <dbReference type="ARBA" id="ARBA00022734"/>
    </source>
</evidence>
<dbReference type="InterPro" id="IPR001229">
    <property type="entry name" value="Jacalin-like_lectin_dom"/>
</dbReference>
<name>A0A1R3H7Y0_9ROSI</name>
<gene>
    <name evidence="5" type="ORF">COLO4_30595</name>
</gene>
<dbReference type="PROSITE" id="PS51752">
    <property type="entry name" value="JACALIN_LECTIN"/>
    <property type="match status" value="1"/>
</dbReference>